<dbReference type="InterPro" id="IPR029058">
    <property type="entry name" value="AB_hydrolase_fold"/>
</dbReference>
<feature type="domain" description="Dienelactone hydrolase" evidence="1">
    <location>
        <begin position="32"/>
        <end position="247"/>
    </location>
</feature>
<evidence type="ECO:0000259" key="1">
    <source>
        <dbReference type="Pfam" id="PF01738"/>
    </source>
</evidence>
<dbReference type="Proteomes" id="UP000490939">
    <property type="component" value="Unassembled WGS sequence"/>
</dbReference>
<name>A0A8H3UX17_VENIN</name>
<dbReference type="Pfam" id="PF01738">
    <property type="entry name" value="DLH"/>
    <property type="match status" value="1"/>
</dbReference>
<sequence>MTSHPPQKCCTIGVKHEGEATGTIKDIAGISTYVALPPSNSNSNAPTIAILLLTDIFGHQFPNNQLIADQYALNGYLTLMPDLFHGDAIPIHRPADFDMDSWRKKHAFEHVDPIVRAMIGELKGPLKVQRIGGVGYCFGAKFVTRFLTGEGGLEAGFVAHPSWVTAREVAGIEGPLGIAAAEIDGVFPPEKRHETEVILKESGYPYQITLYSGVSHGFAVRGDLSNRQVLFAKEQAFYQAIAWFDEYIKK</sequence>
<organism evidence="2 3">
    <name type="scientific">Venturia inaequalis</name>
    <name type="common">Apple scab fungus</name>
    <dbReference type="NCBI Taxonomy" id="5025"/>
    <lineage>
        <taxon>Eukaryota</taxon>
        <taxon>Fungi</taxon>
        <taxon>Dikarya</taxon>
        <taxon>Ascomycota</taxon>
        <taxon>Pezizomycotina</taxon>
        <taxon>Dothideomycetes</taxon>
        <taxon>Pleosporomycetidae</taxon>
        <taxon>Venturiales</taxon>
        <taxon>Venturiaceae</taxon>
        <taxon>Venturia</taxon>
    </lineage>
</organism>
<dbReference type="PANTHER" id="PTHR17630:SF44">
    <property type="entry name" value="PROTEIN AIM2"/>
    <property type="match status" value="1"/>
</dbReference>
<dbReference type="EMBL" id="WNWR01000474">
    <property type="protein sequence ID" value="KAE9977310.1"/>
    <property type="molecule type" value="Genomic_DNA"/>
</dbReference>
<dbReference type="SUPFAM" id="SSF53474">
    <property type="entry name" value="alpha/beta-Hydrolases"/>
    <property type="match status" value="1"/>
</dbReference>
<dbReference type="AlphaFoldDB" id="A0A8H3UX17"/>
<dbReference type="InterPro" id="IPR002925">
    <property type="entry name" value="Dienelactn_hydro"/>
</dbReference>
<dbReference type="PANTHER" id="PTHR17630">
    <property type="entry name" value="DIENELACTONE HYDROLASE"/>
    <property type="match status" value="1"/>
</dbReference>
<protein>
    <recommendedName>
        <fullName evidence="1">Dienelactone hydrolase domain-containing protein</fullName>
    </recommendedName>
</protein>
<evidence type="ECO:0000313" key="3">
    <source>
        <dbReference type="Proteomes" id="UP000490939"/>
    </source>
</evidence>
<proteinExistence type="predicted"/>
<keyword evidence="3" id="KW-1185">Reference proteome</keyword>
<comment type="caution">
    <text evidence="2">The sequence shown here is derived from an EMBL/GenBank/DDBJ whole genome shotgun (WGS) entry which is preliminary data.</text>
</comment>
<dbReference type="Gene3D" id="3.40.50.1820">
    <property type="entry name" value="alpha/beta hydrolase"/>
    <property type="match status" value="1"/>
</dbReference>
<reference evidence="2 3" key="1">
    <citation type="submission" date="2019-07" db="EMBL/GenBank/DDBJ databases">
        <title>Venturia inaequalis Genome Resource.</title>
        <authorList>
            <person name="Lichtner F.J."/>
        </authorList>
    </citation>
    <scope>NUCLEOTIDE SEQUENCE [LARGE SCALE GENOMIC DNA]</scope>
    <source>
        <strain evidence="2 3">DMI_063113</strain>
    </source>
</reference>
<evidence type="ECO:0000313" key="2">
    <source>
        <dbReference type="EMBL" id="KAE9977310.1"/>
    </source>
</evidence>
<dbReference type="GO" id="GO:0016787">
    <property type="term" value="F:hydrolase activity"/>
    <property type="evidence" value="ECO:0007669"/>
    <property type="project" value="InterPro"/>
</dbReference>
<gene>
    <name evidence="2" type="ORF">EG327_007777</name>
</gene>
<accession>A0A8H3UX17</accession>